<keyword evidence="1" id="KW-0812">Transmembrane</keyword>
<evidence type="ECO:0000313" key="3">
    <source>
        <dbReference type="Proteomes" id="UP000228934"/>
    </source>
</evidence>
<keyword evidence="3" id="KW-1185">Reference proteome</keyword>
<proteinExistence type="predicted"/>
<accession>A0A2G9Q1R2</accession>
<dbReference type="AlphaFoldDB" id="A0A2G9Q1R2"/>
<organism evidence="2 3">
    <name type="scientific">Aquarana catesbeiana</name>
    <name type="common">American bullfrog</name>
    <name type="synonym">Rana catesbeiana</name>
    <dbReference type="NCBI Taxonomy" id="8400"/>
    <lineage>
        <taxon>Eukaryota</taxon>
        <taxon>Metazoa</taxon>
        <taxon>Chordata</taxon>
        <taxon>Craniata</taxon>
        <taxon>Vertebrata</taxon>
        <taxon>Euteleostomi</taxon>
        <taxon>Amphibia</taxon>
        <taxon>Batrachia</taxon>
        <taxon>Anura</taxon>
        <taxon>Neobatrachia</taxon>
        <taxon>Ranoidea</taxon>
        <taxon>Ranidae</taxon>
        <taxon>Aquarana</taxon>
    </lineage>
</organism>
<protein>
    <submittedName>
        <fullName evidence="2">Uncharacterized protein</fullName>
    </submittedName>
</protein>
<keyword evidence="1" id="KW-1133">Transmembrane helix</keyword>
<feature type="transmembrane region" description="Helical" evidence="1">
    <location>
        <begin position="12"/>
        <end position="32"/>
    </location>
</feature>
<evidence type="ECO:0000256" key="1">
    <source>
        <dbReference type="SAM" id="Phobius"/>
    </source>
</evidence>
<name>A0A2G9Q1R2_AQUCT</name>
<gene>
    <name evidence="2" type="ORF">AB205_0105040</name>
</gene>
<evidence type="ECO:0000313" key="2">
    <source>
        <dbReference type="EMBL" id="PIO09544.1"/>
    </source>
</evidence>
<keyword evidence="1" id="KW-0472">Membrane</keyword>
<sequence length="63" mass="7418">MSKFCRCTRCVIMCYLPLGISMYLFCICNPFIRIMLVCERNKRIAHTKHIHCSPMMVNSNMLT</sequence>
<dbReference type="EMBL" id="KZ369964">
    <property type="protein sequence ID" value="PIO09544.1"/>
    <property type="molecule type" value="Genomic_DNA"/>
</dbReference>
<reference evidence="3" key="1">
    <citation type="journal article" date="2017" name="Nat. Commun.">
        <title>The North American bullfrog draft genome provides insight into hormonal regulation of long noncoding RNA.</title>
        <authorList>
            <person name="Hammond S.A."/>
            <person name="Warren R.L."/>
            <person name="Vandervalk B.P."/>
            <person name="Kucuk E."/>
            <person name="Khan H."/>
            <person name="Gibb E.A."/>
            <person name="Pandoh P."/>
            <person name="Kirk H."/>
            <person name="Zhao Y."/>
            <person name="Jones M."/>
            <person name="Mungall A.J."/>
            <person name="Coope R."/>
            <person name="Pleasance S."/>
            <person name="Moore R.A."/>
            <person name="Holt R.A."/>
            <person name="Round J.M."/>
            <person name="Ohora S."/>
            <person name="Walle B.V."/>
            <person name="Veldhoen N."/>
            <person name="Helbing C.C."/>
            <person name="Birol I."/>
        </authorList>
    </citation>
    <scope>NUCLEOTIDE SEQUENCE [LARGE SCALE GENOMIC DNA]</scope>
</reference>
<dbReference type="Proteomes" id="UP000228934">
    <property type="component" value="Unassembled WGS sequence"/>
</dbReference>